<dbReference type="AlphaFoldDB" id="A0AAV4P657"/>
<dbReference type="EMBL" id="BPLR01021713">
    <property type="protein sequence ID" value="GIX92722.1"/>
    <property type="molecule type" value="Genomic_DNA"/>
</dbReference>
<organism evidence="1 2">
    <name type="scientific">Caerostris extrusa</name>
    <name type="common">Bark spider</name>
    <name type="synonym">Caerostris bankana</name>
    <dbReference type="NCBI Taxonomy" id="172846"/>
    <lineage>
        <taxon>Eukaryota</taxon>
        <taxon>Metazoa</taxon>
        <taxon>Ecdysozoa</taxon>
        <taxon>Arthropoda</taxon>
        <taxon>Chelicerata</taxon>
        <taxon>Arachnida</taxon>
        <taxon>Araneae</taxon>
        <taxon>Araneomorphae</taxon>
        <taxon>Entelegynae</taxon>
        <taxon>Araneoidea</taxon>
        <taxon>Araneidae</taxon>
        <taxon>Caerostris</taxon>
    </lineage>
</organism>
<evidence type="ECO:0000313" key="1">
    <source>
        <dbReference type="EMBL" id="GIX92722.1"/>
    </source>
</evidence>
<reference evidence="1 2" key="1">
    <citation type="submission" date="2021-06" db="EMBL/GenBank/DDBJ databases">
        <title>Caerostris extrusa draft genome.</title>
        <authorList>
            <person name="Kono N."/>
            <person name="Arakawa K."/>
        </authorList>
    </citation>
    <scope>NUCLEOTIDE SEQUENCE [LARGE SCALE GENOMIC DNA]</scope>
</reference>
<keyword evidence="2" id="KW-1185">Reference proteome</keyword>
<proteinExistence type="predicted"/>
<sequence>MHINSVMKLRKQITIPELRRSARKPCRKLNLKIPSYYEIPPPSVVSHITHPPLPSIAATVPPETLAIID</sequence>
<evidence type="ECO:0000313" key="2">
    <source>
        <dbReference type="Proteomes" id="UP001054945"/>
    </source>
</evidence>
<dbReference type="Proteomes" id="UP001054945">
    <property type="component" value="Unassembled WGS sequence"/>
</dbReference>
<gene>
    <name evidence="1" type="ORF">CEXT_397881</name>
</gene>
<accession>A0AAV4P657</accession>
<name>A0AAV4P657_CAEEX</name>
<comment type="caution">
    <text evidence="1">The sequence shown here is derived from an EMBL/GenBank/DDBJ whole genome shotgun (WGS) entry which is preliminary data.</text>
</comment>
<protein>
    <submittedName>
        <fullName evidence="1">Uncharacterized protein</fullName>
    </submittedName>
</protein>